<reference evidence="4" key="1">
    <citation type="submission" date="2019-09" db="EMBL/GenBank/DDBJ databases">
        <title>Draft genome information of white flower Hibiscus syriacus.</title>
        <authorList>
            <person name="Kim Y.-M."/>
        </authorList>
    </citation>
    <scope>NUCLEOTIDE SEQUENCE [LARGE SCALE GENOMIC DNA]</scope>
    <source>
        <strain evidence="4">YM2019G1</strain>
    </source>
</reference>
<dbReference type="GO" id="GO:0006629">
    <property type="term" value="P:lipid metabolic process"/>
    <property type="evidence" value="ECO:0007669"/>
    <property type="project" value="InterPro"/>
</dbReference>
<dbReference type="Gene3D" id="3.40.50.1820">
    <property type="entry name" value="alpha/beta hydrolase"/>
    <property type="match status" value="1"/>
</dbReference>
<dbReference type="AlphaFoldDB" id="A0A6A2WW35"/>
<evidence type="ECO:0000256" key="1">
    <source>
        <dbReference type="ARBA" id="ARBA00022801"/>
    </source>
</evidence>
<dbReference type="InterPro" id="IPR029058">
    <property type="entry name" value="AB_hydrolase_fold"/>
</dbReference>
<feature type="transmembrane region" description="Helical" evidence="2">
    <location>
        <begin position="75"/>
        <end position="93"/>
    </location>
</feature>
<dbReference type="GO" id="GO:0004806">
    <property type="term" value="F:triacylglycerol lipase activity"/>
    <property type="evidence" value="ECO:0007669"/>
    <property type="project" value="InterPro"/>
</dbReference>
<evidence type="ECO:0000313" key="4">
    <source>
        <dbReference type="EMBL" id="KAE8665943.1"/>
    </source>
</evidence>
<organism evidence="4 5">
    <name type="scientific">Hibiscus syriacus</name>
    <name type="common">Rose of Sharon</name>
    <dbReference type="NCBI Taxonomy" id="106335"/>
    <lineage>
        <taxon>Eukaryota</taxon>
        <taxon>Viridiplantae</taxon>
        <taxon>Streptophyta</taxon>
        <taxon>Embryophyta</taxon>
        <taxon>Tracheophyta</taxon>
        <taxon>Spermatophyta</taxon>
        <taxon>Magnoliopsida</taxon>
        <taxon>eudicotyledons</taxon>
        <taxon>Gunneridae</taxon>
        <taxon>Pentapetalae</taxon>
        <taxon>rosids</taxon>
        <taxon>malvids</taxon>
        <taxon>Malvales</taxon>
        <taxon>Malvaceae</taxon>
        <taxon>Malvoideae</taxon>
        <taxon>Hibiscus</taxon>
    </lineage>
</organism>
<sequence>MGSRLVNFFQVNPKEASSIELVKLLFSSNIQKRKFIQSSYKREESFIYRFIIVLSVLVQKFLLKIALPVELLGSFLVYLLNFLYANDGFFGLIRNIMRVKVVIPHWRSANYLCLIGLLDARMELDSGIKHGNPMYYPALSIMACKTVYNNAAYNQALIEGQWKMEFLGFRNYWNDFTGKPDTQVVMFRDKDVDHDTIVVCFRGTQPFNLNDWCSDVDLSWHEFPKIGRIHSGFMKALGMQSDVGWPEEVDNDSYTGGRKAALAYYDIRDTLRTLLRKNPEAKFIVTGHSLGGALAALFPAICFYHDERLLLDRMEAIYTFGQPRVGDEAFGNYMNMNLTKRGIHYYRYVYCNDVVPRVPSDRVFKHFGNCVYYDSKYEASIVEEVPYKNYLSICGGISMRRNAIYELMRSFDVGRKYGEEYKEGWLLFGMRMFGLVIPGLPAHCPQDYVNSTRLGSHSHHHLLSRVFHH</sequence>
<evidence type="ECO:0000256" key="2">
    <source>
        <dbReference type="SAM" id="Phobius"/>
    </source>
</evidence>
<keyword evidence="2" id="KW-0472">Membrane</keyword>
<evidence type="ECO:0000259" key="3">
    <source>
        <dbReference type="Pfam" id="PF01764"/>
    </source>
</evidence>
<dbReference type="InterPro" id="IPR002921">
    <property type="entry name" value="Fungal_lipase-type"/>
</dbReference>
<keyword evidence="5" id="KW-1185">Reference proteome</keyword>
<evidence type="ECO:0000313" key="5">
    <source>
        <dbReference type="Proteomes" id="UP000436088"/>
    </source>
</evidence>
<comment type="caution">
    <text evidence="4">The sequence shown here is derived from an EMBL/GenBank/DDBJ whole genome shotgun (WGS) entry which is preliminary data.</text>
</comment>
<dbReference type="Pfam" id="PF01764">
    <property type="entry name" value="Lipase_3"/>
    <property type="match status" value="1"/>
</dbReference>
<keyword evidence="1" id="KW-0378">Hydrolase</keyword>
<dbReference type="InterPro" id="IPR044819">
    <property type="entry name" value="OBL-like"/>
</dbReference>
<gene>
    <name evidence="4" type="ORF">F3Y22_tig00112523pilonHSYRG00173</name>
</gene>
<dbReference type="PANTHER" id="PTHR46086">
    <property type="entry name" value="ALPHA/BETA-HYDROLASES SUPERFAMILY PROTEIN"/>
    <property type="match status" value="1"/>
</dbReference>
<dbReference type="SUPFAM" id="SSF53474">
    <property type="entry name" value="alpha/beta-Hydrolases"/>
    <property type="match status" value="1"/>
</dbReference>
<dbReference type="Proteomes" id="UP000436088">
    <property type="component" value="Unassembled WGS sequence"/>
</dbReference>
<proteinExistence type="predicted"/>
<feature type="transmembrane region" description="Helical" evidence="2">
    <location>
        <begin position="46"/>
        <end position="63"/>
    </location>
</feature>
<dbReference type="CDD" id="cd00519">
    <property type="entry name" value="Lipase_3"/>
    <property type="match status" value="1"/>
</dbReference>
<dbReference type="EMBL" id="VEPZ02001604">
    <property type="protein sequence ID" value="KAE8665943.1"/>
    <property type="molecule type" value="Genomic_DNA"/>
</dbReference>
<accession>A0A6A2WW35</accession>
<protein>
    <submittedName>
        <fullName evidence="4">Alpha/beta-Hydrolases superfamily protein, putative isoform 2</fullName>
    </submittedName>
</protein>
<feature type="domain" description="Fungal lipase-type" evidence="3">
    <location>
        <begin position="198"/>
        <end position="361"/>
    </location>
</feature>
<dbReference type="PANTHER" id="PTHR46086:SF29">
    <property type="entry name" value="SUPERFAMILY PROTEIN, PUTATIVE ISOFORM 1-RELATED"/>
    <property type="match status" value="1"/>
</dbReference>
<keyword evidence="2" id="KW-1133">Transmembrane helix</keyword>
<name>A0A6A2WW35_HIBSY</name>
<keyword evidence="2" id="KW-0812">Transmembrane</keyword>